<protein>
    <submittedName>
        <fullName evidence="7">Resistance to homoserine/threonine (RhtB) family protein</fullName>
    </submittedName>
</protein>
<feature type="transmembrane region" description="Helical" evidence="6">
    <location>
        <begin position="73"/>
        <end position="91"/>
    </location>
</feature>
<evidence type="ECO:0000313" key="7">
    <source>
        <dbReference type="EMBL" id="SFR30916.1"/>
    </source>
</evidence>
<dbReference type="AlphaFoldDB" id="A0A1I6FLU3"/>
<dbReference type="OrthoDB" id="202606at2157"/>
<feature type="transmembrane region" description="Helical" evidence="6">
    <location>
        <begin position="43"/>
        <end position="67"/>
    </location>
</feature>
<evidence type="ECO:0000313" key="8">
    <source>
        <dbReference type="Proteomes" id="UP000198932"/>
    </source>
</evidence>
<evidence type="ECO:0000256" key="1">
    <source>
        <dbReference type="ARBA" id="ARBA00004651"/>
    </source>
</evidence>
<feature type="transmembrane region" description="Helical" evidence="6">
    <location>
        <begin position="121"/>
        <end position="142"/>
    </location>
</feature>
<gene>
    <name evidence="7" type="ORF">SAMN04487937_0751</name>
</gene>
<keyword evidence="3 6" id="KW-0812">Transmembrane</keyword>
<keyword evidence="2" id="KW-1003">Cell membrane</keyword>
<dbReference type="RefSeq" id="WP_092920231.1">
    <property type="nucleotide sequence ID" value="NZ_FOYN01000001.1"/>
</dbReference>
<evidence type="ECO:0000256" key="5">
    <source>
        <dbReference type="ARBA" id="ARBA00023136"/>
    </source>
</evidence>
<sequence>MPIFDPPTLVAFVSAAVVVIISPGPDTIYALTESLRRGRYAGAAAACGTATGVLVHTTAAVLGLAAIIRTSALAYTVVKYVGAAYLVYLGVQTFRHDEAFEIRNHLSAENTSLKRSYRQAVTINVSNPKVAVFVLAFFPQFVSQPANVSLQISILGVTYATLSVLYLLIVVMFASRVRHIIVNSKTISRFVQYASGSVLIGFGLKLVTEKQLGA</sequence>
<feature type="transmembrane region" description="Helical" evidence="6">
    <location>
        <begin position="148"/>
        <end position="169"/>
    </location>
</feature>
<dbReference type="GO" id="GO:0015171">
    <property type="term" value="F:amino acid transmembrane transporter activity"/>
    <property type="evidence" value="ECO:0007669"/>
    <property type="project" value="TreeGrafter"/>
</dbReference>
<name>A0A1I6FLU3_HALSD</name>
<evidence type="ECO:0000256" key="6">
    <source>
        <dbReference type="SAM" id="Phobius"/>
    </source>
</evidence>
<organism evidence="7 8">
    <name type="scientific">Halorubrum sodomense</name>
    <dbReference type="NCBI Taxonomy" id="35743"/>
    <lineage>
        <taxon>Archaea</taxon>
        <taxon>Methanobacteriati</taxon>
        <taxon>Methanobacteriota</taxon>
        <taxon>Stenosarchaea group</taxon>
        <taxon>Halobacteria</taxon>
        <taxon>Halobacteriales</taxon>
        <taxon>Haloferacaceae</taxon>
        <taxon>Halorubrum</taxon>
    </lineage>
</organism>
<accession>A0A1I6FLU3</accession>
<dbReference type="InterPro" id="IPR001123">
    <property type="entry name" value="LeuE-type"/>
</dbReference>
<evidence type="ECO:0000256" key="3">
    <source>
        <dbReference type="ARBA" id="ARBA00022692"/>
    </source>
</evidence>
<dbReference type="GO" id="GO:0005886">
    <property type="term" value="C:plasma membrane"/>
    <property type="evidence" value="ECO:0007669"/>
    <property type="project" value="UniProtKB-SubCell"/>
</dbReference>
<keyword evidence="4 6" id="KW-1133">Transmembrane helix</keyword>
<evidence type="ECO:0000256" key="4">
    <source>
        <dbReference type="ARBA" id="ARBA00022989"/>
    </source>
</evidence>
<dbReference type="PANTHER" id="PTHR30086">
    <property type="entry name" value="ARGININE EXPORTER PROTEIN ARGO"/>
    <property type="match status" value="1"/>
</dbReference>
<evidence type="ECO:0000256" key="2">
    <source>
        <dbReference type="ARBA" id="ARBA00022475"/>
    </source>
</evidence>
<reference evidence="8" key="1">
    <citation type="submission" date="2016-10" db="EMBL/GenBank/DDBJ databases">
        <authorList>
            <person name="Varghese N."/>
            <person name="Submissions S."/>
        </authorList>
    </citation>
    <scope>NUCLEOTIDE SEQUENCE [LARGE SCALE GENOMIC DNA]</scope>
    <source>
        <strain evidence="8">RD 26</strain>
    </source>
</reference>
<proteinExistence type="predicted"/>
<keyword evidence="8" id="KW-1185">Reference proteome</keyword>
<dbReference type="Pfam" id="PF01810">
    <property type="entry name" value="LysE"/>
    <property type="match status" value="1"/>
</dbReference>
<comment type="subcellular location">
    <subcellularLocation>
        <location evidence="1">Cell membrane</location>
        <topology evidence="1">Multi-pass membrane protein</topology>
    </subcellularLocation>
</comment>
<dbReference type="EMBL" id="FOYN01000001">
    <property type="protein sequence ID" value="SFR30916.1"/>
    <property type="molecule type" value="Genomic_DNA"/>
</dbReference>
<dbReference type="PIRSF" id="PIRSF006324">
    <property type="entry name" value="LeuE"/>
    <property type="match status" value="1"/>
</dbReference>
<dbReference type="PANTHER" id="PTHR30086:SF20">
    <property type="entry name" value="ARGININE EXPORTER PROTEIN ARGO-RELATED"/>
    <property type="match status" value="1"/>
</dbReference>
<keyword evidence="5 6" id="KW-0472">Membrane</keyword>
<feature type="transmembrane region" description="Helical" evidence="6">
    <location>
        <begin position="12"/>
        <end position="31"/>
    </location>
</feature>
<dbReference type="Proteomes" id="UP000198932">
    <property type="component" value="Unassembled WGS sequence"/>
</dbReference>